<dbReference type="Gene3D" id="1.10.10.10">
    <property type="entry name" value="Winged helix-like DNA-binding domain superfamily/Winged helix DNA-binding domain"/>
    <property type="match status" value="2"/>
</dbReference>
<dbReference type="PANTHER" id="PTHR10845">
    <property type="entry name" value="REGULATOR OF G PROTEIN SIGNALING"/>
    <property type="match status" value="1"/>
</dbReference>
<dbReference type="PRINTS" id="PR01301">
    <property type="entry name" value="RGSPROTEIN"/>
</dbReference>
<feature type="region of interest" description="Disordered" evidence="2">
    <location>
        <begin position="480"/>
        <end position="502"/>
    </location>
</feature>
<reference evidence="5 6" key="1">
    <citation type="submission" date="2015-05" db="EMBL/GenBank/DDBJ databases">
        <title>Distinctive expansion of gene families associated with plant cell wall degradation and secondary metabolism in the genomes of grapevine trunk pathogens.</title>
        <authorList>
            <person name="Lawrence D.P."/>
            <person name="Travadon R."/>
            <person name="Rolshausen P.E."/>
            <person name="Baumgartner K."/>
        </authorList>
    </citation>
    <scope>NUCLEOTIDE SEQUENCE [LARGE SCALE GENOMIC DNA]</scope>
    <source>
        <strain evidence="5">UCRPC4</strain>
    </source>
</reference>
<dbReference type="SMART" id="SM00049">
    <property type="entry name" value="DEP"/>
    <property type="match status" value="2"/>
</dbReference>
<feature type="compositionally biased region" description="Polar residues" evidence="2">
    <location>
        <begin position="316"/>
        <end position="328"/>
    </location>
</feature>
<dbReference type="CDD" id="cd04450">
    <property type="entry name" value="DEP_RGS7-like"/>
    <property type="match status" value="1"/>
</dbReference>
<evidence type="ECO:0000259" key="3">
    <source>
        <dbReference type="PROSITE" id="PS50132"/>
    </source>
</evidence>
<reference evidence="5 6" key="2">
    <citation type="submission" date="2015-05" db="EMBL/GenBank/DDBJ databases">
        <authorList>
            <person name="Morales-Cruz A."/>
            <person name="Amrine K.C."/>
            <person name="Cantu D."/>
        </authorList>
    </citation>
    <scope>NUCLEOTIDE SEQUENCE [LARGE SCALE GENOMIC DNA]</scope>
    <source>
        <strain evidence="5">UCRPC4</strain>
    </source>
</reference>
<feature type="domain" description="DEP" evidence="4">
    <location>
        <begin position="202"/>
        <end position="288"/>
    </location>
</feature>
<dbReference type="EMBL" id="LCWF01000136">
    <property type="protein sequence ID" value="KKY17846.1"/>
    <property type="molecule type" value="Genomic_DNA"/>
</dbReference>
<accession>A0A0G2E693</accession>
<dbReference type="InterPro" id="IPR044926">
    <property type="entry name" value="RGS_subdomain_2"/>
</dbReference>
<gene>
    <name evidence="5" type="ORF">UCRPC4_g05311</name>
</gene>
<feature type="region of interest" description="Disordered" evidence="2">
    <location>
        <begin position="304"/>
        <end position="328"/>
    </location>
</feature>
<evidence type="ECO:0000256" key="2">
    <source>
        <dbReference type="SAM" id="MobiDB-lite"/>
    </source>
</evidence>
<dbReference type="InterPro" id="IPR000591">
    <property type="entry name" value="DEP_dom"/>
</dbReference>
<sequence length="502" mass="56915">MTDDERPFTKDFKDLFATLIVSLPLSPHRVRFSKVDHTFSSEEAVNNLGSLKFSQSNRMPDPKDPSRIVTTTTTTTFSMAKEMARSVCQRFMEARFIEPADGKPIPTFPLKGAIWQLTAKGVHVLHRFCQRNGINASHIIPIIAKDQMQLVILERDTQTDKLSHDRGTVEVIFRRFAGQYGPNIKTTTSSSDSDSLSDYHTGLVGVKMAKERKIFDRVVTNSFTGKAATDWLMDCCTTIDRRETNEMAEMFIKHGLMWAVVEDKVYMHQNPKEIVFQPTKNAIYALTDKGQRLCGWITREKSAGSSETREARPENRNAQPRDSNNNRLNTILQDPALRLLFREFLRFSLCEENLSFYLEIKEFTSNYHAADKAKAFTRPDSVRDTLAAAYGIYNAFLAPGSPCELNIDHSLRNSLASRMTRAVGDEDSMLSSLREVVELFEIAQNSVFKLMSSDSVPKFVKDPRYINVLREHNVDLGLPNGRSFSPAPVVPERSMSRSTRQS</sequence>
<dbReference type="GO" id="GO:0035556">
    <property type="term" value="P:intracellular signal transduction"/>
    <property type="evidence" value="ECO:0007669"/>
    <property type="project" value="InterPro"/>
</dbReference>
<dbReference type="InterPro" id="IPR036305">
    <property type="entry name" value="RGS_sf"/>
</dbReference>
<dbReference type="Gene3D" id="1.10.167.10">
    <property type="entry name" value="Regulator of G-protein Signalling 4, domain 2"/>
    <property type="match status" value="1"/>
</dbReference>
<dbReference type="Pfam" id="PF00610">
    <property type="entry name" value="DEP"/>
    <property type="match status" value="1"/>
</dbReference>
<dbReference type="InterPro" id="IPR036388">
    <property type="entry name" value="WH-like_DNA-bd_sf"/>
</dbReference>
<dbReference type="SMART" id="SM00315">
    <property type="entry name" value="RGS"/>
    <property type="match status" value="1"/>
</dbReference>
<dbReference type="PROSITE" id="PS50132">
    <property type="entry name" value="RGS"/>
    <property type="match status" value="1"/>
</dbReference>
<keyword evidence="6" id="KW-1185">Reference proteome</keyword>
<dbReference type="PROSITE" id="PS50186">
    <property type="entry name" value="DEP"/>
    <property type="match status" value="1"/>
</dbReference>
<evidence type="ECO:0000313" key="6">
    <source>
        <dbReference type="Proteomes" id="UP000053317"/>
    </source>
</evidence>
<feature type="compositionally biased region" description="Basic and acidic residues" evidence="2">
    <location>
        <begin position="304"/>
        <end position="315"/>
    </location>
</feature>
<comment type="caution">
    <text evidence="5">The sequence shown here is derived from an EMBL/GenBank/DDBJ whole genome shotgun (WGS) entry which is preliminary data.</text>
</comment>
<dbReference type="Pfam" id="PF25889">
    <property type="entry name" value="WHD_Fungal_DR"/>
    <property type="match status" value="1"/>
</dbReference>
<evidence type="ECO:0000259" key="4">
    <source>
        <dbReference type="PROSITE" id="PS50186"/>
    </source>
</evidence>
<dbReference type="SUPFAM" id="SSF46785">
    <property type="entry name" value="Winged helix' DNA-binding domain"/>
    <property type="match status" value="2"/>
</dbReference>
<keyword evidence="1" id="KW-0734">Signal transduction inhibitor</keyword>
<dbReference type="AlphaFoldDB" id="A0A0G2E693"/>
<name>A0A0G2E693_PHACM</name>
<evidence type="ECO:0000313" key="5">
    <source>
        <dbReference type="EMBL" id="KKY17846.1"/>
    </source>
</evidence>
<dbReference type="SUPFAM" id="SSF48097">
    <property type="entry name" value="Regulator of G-protein signaling, RGS"/>
    <property type="match status" value="1"/>
</dbReference>
<feature type="domain" description="RGS" evidence="3">
    <location>
        <begin position="327"/>
        <end position="469"/>
    </location>
</feature>
<protein>
    <submittedName>
        <fullName evidence="5">Putative developmental regulator</fullName>
    </submittedName>
</protein>
<dbReference type="InterPro" id="IPR058855">
    <property type="entry name" value="RGS1/SST2-like_Fungal-DR"/>
</dbReference>
<dbReference type="Proteomes" id="UP000053317">
    <property type="component" value="Unassembled WGS sequence"/>
</dbReference>
<evidence type="ECO:0000256" key="1">
    <source>
        <dbReference type="ARBA" id="ARBA00022700"/>
    </source>
</evidence>
<dbReference type="Pfam" id="PF00615">
    <property type="entry name" value="RGS"/>
    <property type="match status" value="1"/>
</dbReference>
<dbReference type="GO" id="GO:0009968">
    <property type="term" value="P:negative regulation of signal transduction"/>
    <property type="evidence" value="ECO:0007669"/>
    <property type="project" value="UniProtKB-KW"/>
</dbReference>
<proteinExistence type="predicted"/>
<dbReference type="InterPro" id="IPR016137">
    <property type="entry name" value="RGS"/>
</dbReference>
<organism evidence="5 6">
    <name type="scientific">Phaeomoniella chlamydospora</name>
    <name type="common">Phaeoacremonium chlamydosporum</name>
    <dbReference type="NCBI Taxonomy" id="158046"/>
    <lineage>
        <taxon>Eukaryota</taxon>
        <taxon>Fungi</taxon>
        <taxon>Dikarya</taxon>
        <taxon>Ascomycota</taxon>
        <taxon>Pezizomycotina</taxon>
        <taxon>Eurotiomycetes</taxon>
        <taxon>Chaetothyriomycetidae</taxon>
        <taxon>Phaeomoniellales</taxon>
        <taxon>Phaeomoniellaceae</taxon>
        <taxon>Phaeomoniella</taxon>
    </lineage>
</organism>
<dbReference type="InterPro" id="IPR036390">
    <property type="entry name" value="WH_DNA-bd_sf"/>
</dbReference>
<dbReference type="OrthoDB" id="196547at2759"/>
<dbReference type="PANTHER" id="PTHR10845:SF192">
    <property type="entry name" value="DOUBLE HIT, ISOFORM B"/>
    <property type="match status" value="1"/>
</dbReference>
<dbReference type="CDD" id="cd08708">
    <property type="entry name" value="RGS_FLBA"/>
    <property type="match status" value="1"/>
</dbReference>